<gene>
    <name evidence="1" type="ORF">Scep_015348</name>
</gene>
<evidence type="ECO:0000313" key="1">
    <source>
        <dbReference type="EMBL" id="KAK9126502.1"/>
    </source>
</evidence>
<dbReference type="AlphaFoldDB" id="A0AAP0P0A5"/>
<comment type="caution">
    <text evidence="1">The sequence shown here is derived from an EMBL/GenBank/DDBJ whole genome shotgun (WGS) entry which is preliminary data.</text>
</comment>
<sequence length="73" mass="7975">MAAAATATAALFRRQRSFDDGAVNGAEQLRGGSCRTDRSSTRDVIRQSSTTWWIPMDFGVEIPVEGHGELYAK</sequence>
<dbReference type="EMBL" id="JBBNAG010000006">
    <property type="protein sequence ID" value="KAK9126502.1"/>
    <property type="molecule type" value="Genomic_DNA"/>
</dbReference>
<keyword evidence="2" id="KW-1185">Reference proteome</keyword>
<reference evidence="1 2" key="1">
    <citation type="submission" date="2024-01" db="EMBL/GenBank/DDBJ databases">
        <title>Genome assemblies of Stephania.</title>
        <authorList>
            <person name="Yang L."/>
        </authorList>
    </citation>
    <scope>NUCLEOTIDE SEQUENCE [LARGE SCALE GENOMIC DNA]</scope>
    <source>
        <strain evidence="1">JXDWG</strain>
        <tissue evidence="1">Leaf</tissue>
    </source>
</reference>
<name>A0AAP0P0A5_9MAGN</name>
<evidence type="ECO:0000313" key="2">
    <source>
        <dbReference type="Proteomes" id="UP001419268"/>
    </source>
</evidence>
<organism evidence="1 2">
    <name type="scientific">Stephania cephalantha</name>
    <dbReference type="NCBI Taxonomy" id="152367"/>
    <lineage>
        <taxon>Eukaryota</taxon>
        <taxon>Viridiplantae</taxon>
        <taxon>Streptophyta</taxon>
        <taxon>Embryophyta</taxon>
        <taxon>Tracheophyta</taxon>
        <taxon>Spermatophyta</taxon>
        <taxon>Magnoliopsida</taxon>
        <taxon>Ranunculales</taxon>
        <taxon>Menispermaceae</taxon>
        <taxon>Menispermoideae</taxon>
        <taxon>Cissampelideae</taxon>
        <taxon>Stephania</taxon>
    </lineage>
</organism>
<dbReference type="Proteomes" id="UP001419268">
    <property type="component" value="Unassembled WGS sequence"/>
</dbReference>
<proteinExistence type="predicted"/>
<accession>A0AAP0P0A5</accession>
<protein>
    <submittedName>
        <fullName evidence="1">Uncharacterized protein</fullName>
    </submittedName>
</protein>